<evidence type="ECO:0000313" key="2">
    <source>
        <dbReference type="Proteomes" id="UP000319438"/>
    </source>
</evidence>
<dbReference type="EMBL" id="KT428292">
    <property type="protein sequence ID" value="ALH07024.1"/>
    <property type="molecule type" value="Genomic_DNA"/>
</dbReference>
<sequence length="56" mass="6451">MEVPSFVNVRDRNKARSFSLHKKRVGQVFLGEVPRIPENFVDHISFINIASKRIGL</sequence>
<proteinExistence type="predicted"/>
<protein>
    <submittedName>
        <fullName evidence="1">Uncharacterized protein</fullName>
    </submittedName>
</protein>
<dbReference type="Proteomes" id="UP000319438">
    <property type="component" value="Segment"/>
</dbReference>
<reference evidence="1" key="1">
    <citation type="journal article" date="2015" name="Genome Announc.">
        <title>Complete Genome Sequence of a New Member of the Marseilleviridae Recovered from the Brackish Submarine Spring in the Cassis Port-Miou Calanque, France.</title>
        <authorList>
            <person name="Doutre G."/>
            <person name="Arfib B."/>
            <person name="Rochette P."/>
            <person name="Claverie J.M."/>
            <person name="Bonin P."/>
            <person name="Abergel C."/>
        </authorList>
    </citation>
    <scope>NUCLEOTIDE SEQUENCE [LARGE SCALE GENOMIC DNA]</scope>
    <source>
        <strain evidence="1">1</strain>
    </source>
</reference>
<accession>A0A0N7G2G0</accession>
<evidence type="ECO:0000313" key="1">
    <source>
        <dbReference type="EMBL" id="ALH07024.1"/>
    </source>
</evidence>
<gene>
    <name evidence="1" type="ORF">PMV_326</name>
</gene>
<organism evidence="1 2">
    <name type="scientific">Port-miou virus</name>
    <dbReference type="NCBI Taxonomy" id="1733873"/>
    <lineage>
        <taxon>Viruses</taxon>
        <taxon>Varidnaviria</taxon>
        <taxon>Bamfordvirae</taxon>
        <taxon>Nucleocytoviricota</taxon>
        <taxon>Megaviricetes</taxon>
        <taxon>Pimascovirales</taxon>
        <taxon>Pimascovirales incertae sedis</taxon>
        <taxon>Marseilleviridae</taxon>
        <taxon>Losannavirus</taxon>
        <taxon>Losannavirus lausannense</taxon>
        <taxon>Lausannevirus</taxon>
    </lineage>
</organism>
<name>A0A0N7G2G0_9VIRU</name>